<dbReference type="SMART" id="SM00419">
    <property type="entry name" value="HTH_CRP"/>
    <property type="match status" value="1"/>
</dbReference>
<dbReference type="Gene3D" id="2.60.120.10">
    <property type="entry name" value="Jelly Rolls"/>
    <property type="match status" value="1"/>
</dbReference>
<dbReference type="OrthoDB" id="9777588at2"/>
<dbReference type="RefSeq" id="WP_110198913.1">
    <property type="nucleotide sequence ID" value="NZ_QICH01000001.1"/>
</dbReference>
<sequence length="233" mass="26611">MHDSVIKQHTALIRKSFLLQPLPEKALDELLANSKINDFNREDIIINQGQSAQHFFLVLKGQLKLTLLSSEGKEKIVKFVDAGDTFAEAIMFLQGKHYPISAISTKKSTVLSIPNEQYYKLLSGNSELCMKMLGNICLKMRGHVNEIEMLTILDASQRVLKFFYDLMPCNIKNGESYPVTMSKKLIASKLSMRAETFSRILKRFEEQQIFAFNQHQILVLDRDKMADFQAFAA</sequence>
<dbReference type="InterPro" id="IPR018488">
    <property type="entry name" value="cNMP-bd_CS"/>
</dbReference>
<dbReference type="CDD" id="cd00038">
    <property type="entry name" value="CAP_ED"/>
    <property type="match status" value="1"/>
</dbReference>
<dbReference type="PROSITE" id="PS00888">
    <property type="entry name" value="CNMP_BINDING_1"/>
    <property type="match status" value="1"/>
</dbReference>
<evidence type="ECO:0000259" key="5">
    <source>
        <dbReference type="PROSITE" id="PS51063"/>
    </source>
</evidence>
<dbReference type="AlphaFoldDB" id="A0A318D2Z6"/>
<feature type="domain" description="HTH crp-type" evidence="5">
    <location>
        <begin position="153"/>
        <end position="223"/>
    </location>
</feature>
<keyword evidence="1" id="KW-0805">Transcription regulation</keyword>
<dbReference type="Pfam" id="PF00027">
    <property type="entry name" value="cNMP_binding"/>
    <property type="match status" value="1"/>
</dbReference>
<dbReference type="GO" id="GO:0003677">
    <property type="term" value="F:DNA binding"/>
    <property type="evidence" value="ECO:0007669"/>
    <property type="project" value="UniProtKB-KW"/>
</dbReference>
<dbReference type="GO" id="GO:0005829">
    <property type="term" value="C:cytosol"/>
    <property type="evidence" value="ECO:0007669"/>
    <property type="project" value="TreeGrafter"/>
</dbReference>
<dbReference type="InterPro" id="IPR050397">
    <property type="entry name" value="Env_Response_Regulators"/>
</dbReference>
<dbReference type="SMART" id="SM00100">
    <property type="entry name" value="cNMP"/>
    <property type="match status" value="1"/>
</dbReference>
<dbReference type="InterPro" id="IPR000595">
    <property type="entry name" value="cNMP-bd_dom"/>
</dbReference>
<dbReference type="SUPFAM" id="SSF51206">
    <property type="entry name" value="cAMP-binding domain-like"/>
    <property type="match status" value="1"/>
</dbReference>
<dbReference type="InterPro" id="IPR012318">
    <property type="entry name" value="HTH_CRP"/>
</dbReference>
<dbReference type="Pfam" id="PF13545">
    <property type="entry name" value="HTH_Crp_2"/>
    <property type="match status" value="1"/>
</dbReference>
<keyword evidence="2" id="KW-0238">DNA-binding</keyword>
<organism evidence="6 7">
    <name type="scientific">Kangiella spongicola</name>
    <dbReference type="NCBI Taxonomy" id="796379"/>
    <lineage>
        <taxon>Bacteria</taxon>
        <taxon>Pseudomonadati</taxon>
        <taxon>Pseudomonadota</taxon>
        <taxon>Gammaproteobacteria</taxon>
        <taxon>Kangiellales</taxon>
        <taxon>Kangiellaceae</taxon>
        <taxon>Kangiella</taxon>
    </lineage>
</organism>
<dbReference type="PROSITE" id="PS51063">
    <property type="entry name" value="HTH_CRP_2"/>
    <property type="match status" value="1"/>
</dbReference>
<dbReference type="InterPro" id="IPR018490">
    <property type="entry name" value="cNMP-bd_dom_sf"/>
</dbReference>
<dbReference type="InterPro" id="IPR014710">
    <property type="entry name" value="RmlC-like_jellyroll"/>
</dbReference>
<dbReference type="Gene3D" id="1.10.10.10">
    <property type="entry name" value="Winged helix-like DNA-binding domain superfamily/Winged helix DNA-binding domain"/>
    <property type="match status" value="1"/>
</dbReference>
<proteinExistence type="predicted"/>
<evidence type="ECO:0000256" key="1">
    <source>
        <dbReference type="ARBA" id="ARBA00023015"/>
    </source>
</evidence>
<dbReference type="EMBL" id="QICH01000001">
    <property type="protein sequence ID" value="PXF63646.1"/>
    <property type="molecule type" value="Genomic_DNA"/>
</dbReference>
<evidence type="ECO:0000313" key="6">
    <source>
        <dbReference type="EMBL" id="PXF63646.1"/>
    </source>
</evidence>
<gene>
    <name evidence="6" type="ORF">DL796_00375</name>
</gene>
<protein>
    <submittedName>
        <fullName evidence="6">Crp/Fnr family transcriptional regulator</fullName>
    </submittedName>
</protein>
<dbReference type="InterPro" id="IPR036390">
    <property type="entry name" value="WH_DNA-bd_sf"/>
</dbReference>
<name>A0A318D2Z6_9GAMM</name>
<evidence type="ECO:0000256" key="3">
    <source>
        <dbReference type="ARBA" id="ARBA00023163"/>
    </source>
</evidence>
<dbReference type="PANTHER" id="PTHR24567:SF26">
    <property type="entry name" value="REGULATORY PROTEIN YEIL"/>
    <property type="match status" value="1"/>
</dbReference>
<dbReference type="PROSITE" id="PS50042">
    <property type="entry name" value="CNMP_BINDING_3"/>
    <property type="match status" value="1"/>
</dbReference>
<keyword evidence="7" id="KW-1185">Reference proteome</keyword>
<dbReference type="GO" id="GO:0003700">
    <property type="term" value="F:DNA-binding transcription factor activity"/>
    <property type="evidence" value="ECO:0007669"/>
    <property type="project" value="TreeGrafter"/>
</dbReference>
<evidence type="ECO:0000259" key="4">
    <source>
        <dbReference type="PROSITE" id="PS50042"/>
    </source>
</evidence>
<keyword evidence="3" id="KW-0804">Transcription</keyword>
<dbReference type="Proteomes" id="UP000247689">
    <property type="component" value="Unassembled WGS sequence"/>
</dbReference>
<dbReference type="SUPFAM" id="SSF46785">
    <property type="entry name" value="Winged helix' DNA-binding domain"/>
    <property type="match status" value="1"/>
</dbReference>
<dbReference type="InterPro" id="IPR036388">
    <property type="entry name" value="WH-like_DNA-bd_sf"/>
</dbReference>
<reference evidence="6 7" key="1">
    <citation type="submission" date="2018-05" db="EMBL/GenBank/DDBJ databases">
        <title>Kangiella spongicola genome sequence.</title>
        <authorList>
            <person name="Maclea K.S."/>
            <person name="Goen A.E."/>
            <person name="Kelley C."/>
            <person name="Underriner A."/>
            <person name="Silverwood T."/>
            <person name="Trachtenberg A.M."/>
        </authorList>
    </citation>
    <scope>NUCLEOTIDE SEQUENCE [LARGE SCALE GENOMIC DNA]</scope>
    <source>
        <strain evidence="6 7">ATCC BAA-2076</strain>
    </source>
</reference>
<evidence type="ECO:0000256" key="2">
    <source>
        <dbReference type="ARBA" id="ARBA00023125"/>
    </source>
</evidence>
<dbReference type="PANTHER" id="PTHR24567">
    <property type="entry name" value="CRP FAMILY TRANSCRIPTIONAL REGULATORY PROTEIN"/>
    <property type="match status" value="1"/>
</dbReference>
<accession>A0A318D2Z6</accession>
<comment type="caution">
    <text evidence="6">The sequence shown here is derived from an EMBL/GenBank/DDBJ whole genome shotgun (WGS) entry which is preliminary data.</text>
</comment>
<evidence type="ECO:0000313" key="7">
    <source>
        <dbReference type="Proteomes" id="UP000247689"/>
    </source>
</evidence>
<feature type="domain" description="Cyclic nucleotide-binding" evidence="4">
    <location>
        <begin position="18"/>
        <end position="139"/>
    </location>
</feature>